<evidence type="ECO:0000256" key="7">
    <source>
        <dbReference type="RuleBase" id="RU365066"/>
    </source>
</evidence>
<accession>A0A1Y1XT47</accession>
<reference evidence="8 9" key="1">
    <citation type="submission" date="2016-07" db="EMBL/GenBank/DDBJ databases">
        <title>Pervasive Adenine N6-methylation of Active Genes in Fungi.</title>
        <authorList>
            <consortium name="DOE Joint Genome Institute"/>
            <person name="Mondo S.J."/>
            <person name="Dannebaum R.O."/>
            <person name="Kuo R.C."/>
            <person name="Labutti K."/>
            <person name="Haridas S."/>
            <person name="Kuo A."/>
            <person name="Salamov A."/>
            <person name="Ahrendt S.R."/>
            <person name="Lipzen A."/>
            <person name="Sullivan W."/>
            <person name="Andreopoulos W.B."/>
            <person name="Clum A."/>
            <person name="Lindquist E."/>
            <person name="Daum C."/>
            <person name="Ramamoorthy G.K."/>
            <person name="Gryganskyi A."/>
            <person name="Culley D."/>
            <person name="Magnuson J.K."/>
            <person name="James T.Y."/>
            <person name="O'Malley M.A."/>
            <person name="Stajich J.E."/>
            <person name="Spatafora J.W."/>
            <person name="Visel A."/>
            <person name="Grigoriev I.V."/>
        </authorList>
    </citation>
    <scope>NUCLEOTIDE SEQUENCE [LARGE SCALE GENOMIC DNA]</scope>
    <source>
        <strain evidence="8 9">CBS 931.73</strain>
    </source>
</reference>
<dbReference type="GO" id="GO:0016788">
    <property type="term" value="F:hydrolase activity, acting on ester bonds"/>
    <property type="evidence" value="ECO:0007669"/>
    <property type="project" value="TreeGrafter"/>
</dbReference>
<keyword evidence="2 7" id="KW-0337">GPI-anchor biosynthesis</keyword>
<evidence type="ECO:0000256" key="2">
    <source>
        <dbReference type="ARBA" id="ARBA00022502"/>
    </source>
</evidence>
<feature type="transmembrane region" description="Helical" evidence="7">
    <location>
        <begin position="278"/>
        <end position="295"/>
    </location>
</feature>
<dbReference type="PANTHER" id="PTHR13148:SF0">
    <property type="entry name" value="POST-GPI ATTACHMENT TO PROTEINS FACTOR 3"/>
    <property type="match status" value="1"/>
</dbReference>
<evidence type="ECO:0000256" key="1">
    <source>
        <dbReference type="ARBA" id="ARBA00004127"/>
    </source>
</evidence>
<keyword evidence="9" id="KW-1185">Reference proteome</keyword>
<dbReference type="InterPro" id="IPR007217">
    <property type="entry name" value="Per1-like"/>
</dbReference>
<dbReference type="GO" id="GO:0006506">
    <property type="term" value="P:GPI anchor biosynthetic process"/>
    <property type="evidence" value="ECO:0007669"/>
    <property type="project" value="UniProtKB-KW"/>
</dbReference>
<dbReference type="AlphaFoldDB" id="A0A1Y1XT47"/>
<keyword evidence="6 7" id="KW-0472">Membrane</keyword>
<feature type="signal peptide" evidence="7">
    <location>
        <begin position="1"/>
        <end position="20"/>
    </location>
</feature>
<dbReference type="GO" id="GO:0005789">
    <property type="term" value="C:endoplasmic reticulum membrane"/>
    <property type="evidence" value="ECO:0007669"/>
    <property type="project" value="UniProtKB-SubCell"/>
</dbReference>
<dbReference type="Proteomes" id="UP000193498">
    <property type="component" value="Unassembled WGS sequence"/>
</dbReference>
<keyword evidence="4 7" id="KW-0732">Signal</keyword>
<dbReference type="STRING" id="1314790.A0A1Y1XT47"/>
<evidence type="ECO:0000256" key="5">
    <source>
        <dbReference type="ARBA" id="ARBA00022989"/>
    </source>
</evidence>
<feature type="transmembrane region" description="Helical" evidence="7">
    <location>
        <begin position="90"/>
        <end position="111"/>
    </location>
</feature>
<dbReference type="InParanoid" id="A0A1Y1XT47"/>
<keyword evidence="3 7" id="KW-0812">Transmembrane</keyword>
<keyword evidence="7" id="KW-0256">Endoplasmic reticulum</keyword>
<feature type="transmembrane region" description="Helical" evidence="7">
    <location>
        <begin position="132"/>
        <end position="151"/>
    </location>
</feature>
<name>A0A1Y1XT47_9FUNG</name>
<dbReference type="FunCoup" id="A0A1Y1XT47">
    <property type="interactions" value="108"/>
</dbReference>
<evidence type="ECO:0000256" key="6">
    <source>
        <dbReference type="ARBA" id="ARBA00023136"/>
    </source>
</evidence>
<comment type="subcellular location">
    <subcellularLocation>
        <location evidence="1">Endomembrane system</location>
        <topology evidence="1">Multi-pass membrane protein</topology>
    </subcellularLocation>
    <subcellularLocation>
        <location evidence="7">Endoplasmic reticulum membrane</location>
        <topology evidence="7">Multi-pass membrane protein</topology>
    </subcellularLocation>
</comment>
<sequence>MGKCLGIILVLISLVTLAYGSSGDQQPVFVNCVDVCEQSICGTNPTLPLILRITRWSCLDNCKYNCMRQATEAAVERGEEIVQYYGKWPFIRLFGLQEPASVLFSVLNGWAHWHHWRRIQTRVPDQYFLKPFYFGYALLGMNAWLCSSIFHSRDNSVTEKLDYFSAALTILYGLYMAILRITHTVSRRKQMIIGIAHMIPFIFHISYLSFYNFDYDYNMKANVCIGMLHNLAWIFLAIRSPNHPYRWRPVVSASLVTSAMMLELFDFPPLFMVLDAHSLWHAATIPIIFYWYTFLIEDAYWDSSCVHPKLG</sequence>
<comment type="function">
    <text evidence="7">Involved in the lipid remodeling steps of GPI-anchor maturation.</text>
</comment>
<feature type="chain" id="PRO_5016478963" description="Post-GPI attachment to proteins factor 3" evidence="7">
    <location>
        <begin position="21"/>
        <end position="311"/>
    </location>
</feature>
<dbReference type="OrthoDB" id="419770at2759"/>
<proteinExistence type="inferred from homology"/>
<gene>
    <name evidence="8" type="ORF">K493DRAFT_290031</name>
</gene>
<dbReference type="EMBL" id="MCFE01000491">
    <property type="protein sequence ID" value="ORX88893.1"/>
    <property type="molecule type" value="Genomic_DNA"/>
</dbReference>
<dbReference type="Pfam" id="PF04080">
    <property type="entry name" value="Per1"/>
    <property type="match status" value="1"/>
</dbReference>
<protein>
    <recommendedName>
        <fullName evidence="7">Post-GPI attachment to proteins factor 3</fullName>
    </recommendedName>
</protein>
<feature type="transmembrane region" description="Helical" evidence="7">
    <location>
        <begin position="163"/>
        <end position="179"/>
    </location>
</feature>
<evidence type="ECO:0000256" key="3">
    <source>
        <dbReference type="ARBA" id="ARBA00022692"/>
    </source>
</evidence>
<comment type="similarity">
    <text evidence="7">Belongs to the PGAP3 family.</text>
</comment>
<feature type="transmembrane region" description="Helical" evidence="7">
    <location>
        <begin position="191"/>
        <end position="213"/>
    </location>
</feature>
<evidence type="ECO:0000313" key="8">
    <source>
        <dbReference type="EMBL" id="ORX88893.1"/>
    </source>
</evidence>
<keyword evidence="5 7" id="KW-1133">Transmembrane helix</keyword>
<comment type="caution">
    <text evidence="8">The sequence shown here is derived from an EMBL/GenBank/DDBJ whole genome shotgun (WGS) entry which is preliminary data.</text>
</comment>
<evidence type="ECO:0000256" key="4">
    <source>
        <dbReference type="ARBA" id="ARBA00022729"/>
    </source>
</evidence>
<comment type="caution">
    <text evidence="7">Lacks conserved residue(s) required for the propagation of feature annotation.</text>
</comment>
<organism evidence="8 9">
    <name type="scientific">Basidiobolus meristosporus CBS 931.73</name>
    <dbReference type="NCBI Taxonomy" id="1314790"/>
    <lineage>
        <taxon>Eukaryota</taxon>
        <taxon>Fungi</taxon>
        <taxon>Fungi incertae sedis</taxon>
        <taxon>Zoopagomycota</taxon>
        <taxon>Entomophthoromycotina</taxon>
        <taxon>Basidiobolomycetes</taxon>
        <taxon>Basidiobolales</taxon>
        <taxon>Basidiobolaceae</taxon>
        <taxon>Basidiobolus</taxon>
    </lineage>
</organism>
<dbReference type="PANTHER" id="PTHR13148">
    <property type="entry name" value="PER1-RELATED"/>
    <property type="match status" value="1"/>
</dbReference>
<evidence type="ECO:0000313" key="9">
    <source>
        <dbReference type="Proteomes" id="UP000193498"/>
    </source>
</evidence>